<dbReference type="EMBL" id="JAENHM010000058">
    <property type="protein sequence ID" value="MBK1839745.1"/>
    <property type="molecule type" value="Genomic_DNA"/>
</dbReference>
<dbReference type="RefSeq" id="WP_200195797.1">
    <property type="nucleotide sequence ID" value="NZ_JAENHM010000058.1"/>
</dbReference>
<organism evidence="1 2">
    <name type="scientific">Azospirillum endophyticum</name>
    <dbReference type="NCBI Taxonomy" id="2800326"/>
    <lineage>
        <taxon>Bacteria</taxon>
        <taxon>Pseudomonadati</taxon>
        <taxon>Pseudomonadota</taxon>
        <taxon>Alphaproteobacteria</taxon>
        <taxon>Rhodospirillales</taxon>
        <taxon>Azospirillaceae</taxon>
        <taxon>Azospirillum</taxon>
    </lineage>
</organism>
<sequence length="64" mass="7473">MTTPCPRTSLRKALANLRRLFNDDSYDRYREAQARLAPEEEPLDRRSFKARQILMTLGRGCCGR</sequence>
<gene>
    <name evidence="1" type="ORF">JHL17_20265</name>
</gene>
<name>A0ABS1F8I3_9PROT</name>
<evidence type="ECO:0000313" key="2">
    <source>
        <dbReference type="Proteomes" id="UP000652760"/>
    </source>
</evidence>
<comment type="caution">
    <text evidence="1">The sequence shown here is derived from an EMBL/GenBank/DDBJ whole genome shotgun (WGS) entry which is preliminary data.</text>
</comment>
<protein>
    <recommendedName>
        <fullName evidence="3">YbdD/YjiX family protein</fullName>
    </recommendedName>
</protein>
<reference evidence="2" key="1">
    <citation type="submission" date="2021-01" db="EMBL/GenBank/DDBJ databases">
        <title>Genome public.</title>
        <authorList>
            <person name="Liu C."/>
            <person name="Sun Q."/>
        </authorList>
    </citation>
    <scope>NUCLEOTIDE SEQUENCE [LARGE SCALE GENOMIC DNA]</scope>
    <source>
        <strain evidence="2">YIM B02556</strain>
    </source>
</reference>
<proteinExistence type="predicted"/>
<evidence type="ECO:0000313" key="1">
    <source>
        <dbReference type="EMBL" id="MBK1839745.1"/>
    </source>
</evidence>
<evidence type="ECO:0008006" key="3">
    <source>
        <dbReference type="Google" id="ProtNLM"/>
    </source>
</evidence>
<dbReference type="Proteomes" id="UP000652760">
    <property type="component" value="Unassembled WGS sequence"/>
</dbReference>
<keyword evidence="2" id="KW-1185">Reference proteome</keyword>
<accession>A0ABS1F8I3</accession>